<keyword evidence="2" id="KW-0812">Transmembrane</keyword>
<keyword evidence="5" id="KW-1185">Reference proteome</keyword>
<proteinExistence type="predicted"/>
<dbReference type="InterPro" id="IPR001660">
    <property type="entry name" value="SAM"/>
</dbReference>
<keyword evidence="2" id="KW-1133">Transmembrane helix</keyword>
<dbReference type="AlphaFoldDB" id="A0AAV0XCM3"/>
<evidence type="ECO:0000313" key="4">
    <source>
        <dbReference type="EMBL" id="CAI6365896.1"/>
    </source>
</evidence>
<reference evidence="4 5" key="1">
    <citation type="submission" date="2023-01" db="EMBL/GenBank/DDBJ databases">
        <authorList>
            <person name="Whitehead M."/>
        </authorList>
    </citation>
    <scope>NUCLEOTIDE SEQUENCE [LARGE SCALE GENOMIC DNA]</scope>
</reference>
<evidence type="ECO:0000259" key="3">
    <source>
        <dbReference type="PROSITE" id="PS50105"/>
    </source>
</evidence>
<feature type="transmembrane region" description="Helical" evidence="2">
    <location>
        <begin position="425"/>
        <end position="446"/>
    </location>
</feature>
<dbReference type="Gene3D" id="1.10.150.50">
    <property type="entry name" value="Transcription Factor, Ets-1"/>
    <property type="match status" value="1"/>
</dbReference>
<dbReference type="PROSITE" id="PS50105">
    <property type="entry name" value="SAM_DOMAIN"/>
    <property type="match status" value="1"/>
</dbReference>
<dbReference type="Proteomes" id="UP001160148">
    <property type="component" value="Unassembled WGS sequence"/>
</dbReference>
<evidence type="ECO:0000256" key="2">
    <source>
        <dbReference type="SAM" id="Phobius"/>
    </source>
</evidence>
<feature type="transmembrane region" description="Helical" evidence="2">
    <location>
        <begin position="458"/>
        <end position="476"/>
    </location>
</feature>
<accession>A0AAV0XCM3</accession>
<feature type="domain" description="SAM" evidence="3">
    <location>
        <begin position="1"/>
        <end position="64"/>
    </location>
</feature>
<protein>
    <recommendedName>
        <fullName evidence="3">SAM domain-containing protein</fullName>
    </recommendedName>
</protein>
<evidence type="ECO:0000313" key="5">
    <source>
        <dbReference type="Proteomes" id="UP001160148"/>
    </source>
</evidence>
<organism evidence="4 5">
    <name type="scientific">Macrosiphum euphorbiae</name>
    <name type="common">potato aphid</name>
    <dbReference type="NCBI Taxonomy" id="13131"/>
    <lineage>
        <taxon>Eukaryota</taxon>
        <taxon>Metazoa</taxon>
        <taxon>Ecdysozoa</taxon>
        <taxon>Arthropoda</taxon>
        <taxon>Hexapoda</taxon>
        <taxon>Insecta</taxon>
        <taxon>Pterygota</taxon>
        <taxon>Neoptera</taxon>
        <taxon>Paraneoptera</taxon>
        <taxon>Hemiptera</taxon>
        <taxon>Sternorrhyncha</taxon>
        <taxon>Aphidomorpha</taxon>
        <taxon>Aphidoidea</taxon>
        <taxon>Aphididae</taxon>
        <taxon>Macrosiphini</taxon>
        <taxon>Macrosiphum</taxon>
    </lineage>
</organism>
<gene>
    <name evidence="4" type="ORF">MEUPH1_LOCUS20551</name>
</gene>
<dbReference type="CDD" id="cd09487">
    <property type="entry name" value="SAM_superfamily"/>
    <property type="match status" value="1"/>
</dbReference>
<dbReference type="PANTHER" id="PTHR31025:SF9">
    <property type="entry name" value="SI:DKEY-286J15.1"/>
    <property type="match status" value="1"/>
</dbReference>
<comment type="caution">
    <text evidence="4">The sequence shown here is derived from an EMBL/GenBank/DDBJ whole genome shotgun (WGS) entry which is preliminary data.</text>
</comment>
<dbReference type="SMART" id="SM00454">
    <property type="entry name" value="SAM"/>
    <property type="match status" value="1"/>
</dbReference>
<evidence type="ECO:0000256" key="1">
    <source>
        <dbReference type="SAM" id="MobiDB-lite"/>
    </source>
</evidence>
<name>A0AAV0XCM3_9HEMI</name>
<sequence length="613" mass="69097">MADQDVKDFLTAWNLQQYIPVFEENDIDIKTLLFLKEENMIKELIPSVGHRARFISNLEDWRAIINSGMPNTSNVSNTITDSHTSSGSLASSSITVEDNCSFQTLDNSDLSQILSPQTFEGNTFSNTVYLQLEELLIKENSSTSQDVSDAQPFNSELLDLLKSANAGRGLLATYLKSGLLDSIGRKRLCNIIINKELQDDVHRKVPSSRLQDLAYQITTIFNKEHTATYFIPYNISYGPGLKRAAKGKLLDCLYNKRRDYRKSGLISPSRNSSTSSSEHSSPIPLPEALRSLDDKTEDNEALIEDNLNWLQNSSDPWNIVENKWITTANTRLKKLMSQDSPTIAEYMAQFPSLRKPAGYTLIFKDFDVAYPGFSDRLYQSLPLCKNKISELATEKINKSKDLSTNQLLKEYVQLSSEALIVKTKLLMFLKLIINIIVIFVNLIFLNNINDQTIENEDISNLAVLLCLPFLIGVSISKGKKAKLQWRPSKVEMRDGFITHVLSSAEVQETISRRRDKLVGLGQTLQPFVLIVGSSLKEISSYFVVIDNTFYRLNSIISAVDCCFKIIITLNANYPSESEAVWYFIQKGLYKLNTPLDKNFTAVNAFLSDVGITI</sequence>
<dbReference type="SUPFAM" id="SSF47769">
    <property type="entry name" value="SAM/Pointed domain"/>
    <property type="match status" value="1"/>
</dbReference>
<dbReference type="Pfam" id="PF00536">
    <property type="entry name" value="SAM_1"/>
    <property type="match status" value="1"/>
</dbReference>
<feature type="compositionally biased region" description="Low complexity" evidence="1">
    <location>
        <begin position="267"/>
        <end position="282"/>
    </location>
</feature>
<dbReference type="InterPro" id="IPR013761">
    <property type="entry name" value="SAM/pointed_sf"/>
</dbReference>
<dbReference type="EMBL" id="CARXXK010000004">
    <property type="protein sequence ID" value="CAI6365896.1"/>
    <property type="molecule type" value="Genomic_DNA"/>
</dbReference>
<keyword evidence="2" id="KW-0472">Membrane</keyword>
<feature type="region of interest" description="Disordered" evidence="1">
    <location>
        <begin position="264"/>
        <end position="287"/>
    </location>
</feature>
<dbReference type="PANTHER" id="PTHR31025">
    <property type="entry name" value="SI:CH211-196P9.1-RELATED"/>
    <property type="match status" value="1"/>
</dbReference>